<comment type="pathway">
    <text evidence="1 13">Isoprenoid biosynthesis; isopentenyl diphosphate biosynthesis via mevalonate pathway; isopentenyl diphosphate from (R)-mevalonate: step 2/3.</text>
</comment>
<dbReference type="HOGENOM" id="CLU_022059_1_0_1"/>
<evidence type="ECO:0000256" key="7">
    <source>
        <dbReference type="ARBA" id="ARBA00022777"/>
    </source>
</evidence>
<gene>
    <name evidence="16" type="ORF">RirG_177080</name>
</gene>
<dbReference type="InterPro" id="IPR006204">
    <property type="entry name" value="GHMP_kinase_N_dom"/>
</dbReference>
<comment type="catalytic activity">
    <reaction evidence="12">
        <text>(R)-5-phosphomevalonate + ATP = (R)-5-diphosphomevalonate + ADP</text>
        <dbReference type="Rhea" id="RHEA:16341"/>
        <dbReference type="ChEBI" id="CHEBI:30616"/>
        <dbReference type="ChEBI" id="CHEBI:57557"/>
        <dbReference type="ChEBI" id="CHEBI:58146"/>
        <dbReference type="ChEBI" id="CHEBI:456216"/>
        <dbReference type="EC" id="2.7.4.2"/>
    </reaction>
    <physiologicalReaction direction="left-to-right" evidence="12">
        <dbReference type="Rhea" id="RHEA:16342"/>
    </physiologicalReaction>
</comment>
<evidence type="ECO:0000256" key="1">
    <source>
        <dbReference type="ARBA" id="ARBA00005017"/>
    </source>
</evidence>
<comment type="caution">
    <text evidence="16">The sequence shown here is derived from an EMBL/GenBank/DDBJ whole genome shotgun (WGS) entry which is preliminary data.</text>
</comment>
<organism evidence="16 17">
    <name type="scientific">Rhizophagus irregularis (strain DAOM 197198w)</name>
    <name type="common">Glomus intraradices</name>
    <dbReference type="NCBI Taxonomy" id="1432141"/>
    <lineage>
        <taxon>Eukaryota</taxon>
        <taxon>Fungi</taxon>
        <taxon>Fungi incertae sedis</taxon>
        <taxon>Mucoromycota</taxon>
        <taxon>Glomeromycotina</taxon>
        <taxon>Glomeromycetes</taxon>
        <taxon>Glomerales</taxon>
        <taxon>Glomeraceae</taxon>
        <taxon>Rhizophagus</taxon>
    </lineage>
</organism>
<dbReference type="PIRSF" id="PIRSF017288">
    <property type="entry name" value="PMK_GHMP_euk"/>
    <property type="match status" value="1"/>
</dbReference>
<accession>A0A015J1Z3</accession>
<dbReference type="GO" id="GO:0004631">
    <property type="term" value="F:phosphomevalonate kinase activity"/>
    <property type="evidence" value="ECO:0007669"/>
    <property type="project" value="UniProtKB-UniRule"/>
</dbReference>
<keyword evidence="9 13" id="KW-0752">Steroid biosynthesis</keyword>
<keyword evidence="7 13" id="KW-0418">Kinase</keyword>
<feature type="domain" description="GHMP kinase N-terminal" evidence="14">
    <location>
        <begin position="167"/>
        <end position="234"/>
    </location>
</feature>
<evidence type="ECO:0000256" key="8">
    <source>
        <dbReference type="ARBA" id="ARBA00022840"/>
    </source>
</evidence>
<dbReference type="OrthoDB" id="10262935at2759"/>
<dbReference type="Proteomes" id="UP000022910">
    <property type="component" value="Unassembled WGS sequence"/>
</dbReference>
<dbReference type="GO" id="GO:0005524">
    <property type="term" value="F:ATP binding"/>
    <property type="evidence" value="ECO:0007669"/>
    <property type="project" value="UniProtKB-UniRule"/>
</dbReference>
<keyword evidence="11 13" id="KW-0753">Steroid metabolism</keyword>
<dbReference type="InterPro" id="IPR014721">
    <property type="entry name" value="Ribsml_uS5_D2-typ_fold_subgr"/>
</dbReference>
<evidence type="ECO:0000256" key="11">
    <source>
        <dbReference type="ARBA" id="ARBA00023221"/>
    </source>
</evidence>
<protein>
    <recommendedName>
        <fullName evidence="3 13">Phosphomevalonate kinase</fullName>
        <ecNumber evidence="3 13">2.7.4.2</ecNumber>
    </recommendedName>
</protein>
<evidence type="ECO:0000313" key="16">
    <source>
        <dbReference type="EMBL" id="EXX60750.1"/>
    </source>
</evidence>
<dbReference type="EMBL" id="JEMT01025856">
    <property type="protein sequence ID" value="EXX60750.1"/>
    <property type="molecule type" value="Genomic_DNA"/>
</dbReference>
<keyword evidence="10 13" id="KW-0443">Lipid metabolism</keyword>
<dbReference type="GO" id="GO:0010142">
    <property type="term" value="P:farnesyl diphosphate biosynthetic process, mevalonate pathway"/>
    <property type="evidence" value="ECO:0007669"/>
    <property type="project" value="TreeGrafter"/>
</dbReference>
<dbReference type="PANTHER" id="PTHR31814">
    <property type="match status" value="1"/>
</dbReference>
<dbReference type="NCBIfam" id="TIGR01219">
    <property type="entry name" value="Pmev_kin_ERG8"/>
    <property type="match status" value="1"/>
</dbReference>
<evidence type="ECO:0000259" key="14">
    <source>
        <dbReference type="Pfam" id="PF00288"/>
    </source>
</evidence>
<dbReference type="Pfam" id="PF00288">
    <property type="entry name" value="GHMP_kinases_N"/>
    <property type="match status" value="1"/>
</dbReference>
<evidence type="ECO:0000256" key="3">
    <source>
        <dbReference type="ARBA" id="ARBA00012958"/>
    </source>
</evidence>
<evidence type="ECO:0000313" key="17">
    <source>
        <dbReference type="Proteomes" id="UP000022910"/>
    </source>
</evidence>
<dbReference type="InterPro" id="IPR035102">
    <property type="entry name" value="Phosphomevalonate_kinase"/>
</dbReference>
<comment type="similarity">
    <text evidence="2 13">Belongs to the GHMP kinase family. Mevalonate kinase subfamily.</text>
</comment>
<dbReference type="GO" id="GO:0019287">
    <property type="term" value="P:isopentenyl diphosphate biosynthetic process, mevalonate pathway"/>
    <property type="evidence" value="ECO:0007669"/>
    <property type="project" value="UniProtKB-UniRule"/>
</dbReference>
<dbReference type="PANTHER" id="PTHR31814:SF2">
    <property type="entry name" value="PHOSPHOMEVALONATE KINASE"/>
    <property type="match status" value="1"/>
</dbReference>
<dbReference type="GO" id="GO:0006696">
    <property type="term" value="P:ergosterol biosynthetic process"/>
    <property type="evidence" value="ECO:0007669"/>
    <property type="project" value="TreeGrafter"/>
</dbReference>
<keyword evidence="4 13" id="KW-0444">Lipid biosynthesis</keyword>
<proteinExistence type="inferred from homology"/>
<evidence type="ECO:0000256" key="5">
    <source>
        <dbReference type="ARBA" id="ARBA00022679"/>
    </source>
</evidence>
<feature type="domain" description="GHMP kinase C-terminal" evidence="15">
    <location>
        <begin position="383"/>
        <end position="438"/>
    </location>
</feature>
<name>A0A015J1Z3_RHIIW</name>
<dbReference type="Pfam" id="PF08544">
    <property type="entry name" value="GHMP_kinases_C"/>
    <property type="match status" value="1"/>
</dbReference>
<dbReference type="STRING" id="1432141.A0A015J1Z3"/>
<evidence type="ECO:0000256" key="10">
    <source>
        <dbReference type="ARBA" id="ARBA00023098"/>
    </source>
</evidence>
<sequence>MSNLTIVSAPGKVLLTGGYLILDRKYNGIVVGTSARFYTVIFSGNNGKISVHSPQFIDGEWEYRPSLKSFYNDEGFFSCELESTNPERHNSFVEIAIKYSLLIISRRKNEQQFKEIVTKGLEIYIVGDNDFYSQREQLRKLNLPLTLSSLKSLEPFCKVHCTLKKVNKTGLGSSAALITSLVSALFVHFEIVSNKINEITNNDRKLIHNIAQFCHCLAQGKVGSGFDVSAAVWGSHIYKRFSPNILENVMDQNVDISILNNIVDPASSKWDNQVTSFSLPHGFKLILADIDAGSHTPSMVGKVLKWRKENSDQANTLWDTLTSHNTTVSNNLRELTKNHEQDEELYLNAIKICESVKASEWALLAEQNPNNNNVTLFSSTFNTFQKIRELLREMSELSRVPIEPPKQTKLLDACNEIPGIIMAGVPGAGGYDAIFCIGLGNTFSSQIEKLWNSWEEMSVGPLLSRESSKGYMIEQINNIPGLSECLNL</sequence>
<evidence type="ECO:0000256" key="9">
    <source>
        <dbReference type="ARBA" id="ARBA00022955"/>
    </source>
</evidence>
<keyword evidence="17" id="KW-1185">Reference proteome</keyword>
<keyword evidence="5 13" id="KW-0808">Transferase</keyword>
<evidence type="ECO:0000256" key="6">
    <source>
        <dbReference type="ARBA" id="ARBA00022741"/>
    </source>
</evidence>
<dbReference type="UniPathway" id="UPA00057">
    <property type="reaction ID" value="UER00099"/>
</dbReference>
<dbReference type="EC" id="2.7.4.2" evidence="3 13"/>
<reference evidence="16 17" key="1">
    <citation type="submission" date="2014-02" db="EMBL/GenBank/DDBJ databases">
        <title>Single nucleus genome sequencing reveals high similarity among nuclei of an endomycorrhizal fungus.</title>
        <authorList>
            <person name="Lin K."/>
            <person name="Geurts R."/>
            <person name="Zhang Z."/>
            <person name="Limpens E."/>
            <person name="Saunders D.G."/>
            <person name="Mu D."/>
            <person name="Pang E."/>
            <person name="Cao H."/>
            <person name="Cha H."/>
            <person name="Lin T."/>
            <person name="Zhou Q."/>
            <person name="Shang Y."/>
            <person name="Li Y."/>
            <person name="Ivanov S."/>
            <person name="Sharma T."/>
            <person name="Velzen R.V."/>
            <person name="Ruijter N.D."/>
            <person name="Aanen D.K."/>
            <person name="Win J."/>
            <person name="Kamoun S."/>
            <person name="Bisseling T."/>
            <person name="Huang S."/>
        </authorList>
    </citation>
    <scope>NUCLEOTIDE SEQUENCE [LARGE SCALE GENOMIC DNA]</scope>
    <source>
        <strain evidence="17">DAOM197198w</strain>
    </source>
</reference>
<dbReference type="AlphaFoldDB" id="A0A015J1Z3"/>
<keyword evidence="6" id="KW-0547">Nucleotide-binding</keyword>
<dbReference type="OMA" id="LVIHRTM"/>
<dbReference type="Gene3D" id="3.30.230.10">
    <property type="match status" value="1"/>
</dbReference>
<evidence type="ECO:0000256" key="12">
    <source>
        <dbReference type="ARBA" id="ARBA00029326"/>
    </source>
</evidence>
<dbReference type="InterPro" id="IPR020568">
    <property type="entry name" value="Ribosomal_Su5_D2-typ_SF"/>
</dbReference>
<dbReference type="InterPro" id="IPR013750">
    <property type="entry name" value="GHMP_kinase_C_dom"/>
</dbReference>
<dbReference type="Gene3D" id="3.30.70.890">
    <property type="entry name" value="GHMP kinase, C-terminal domain"/>
    <property type="match status" value="1"/>
</dbReference>
<evidence type="ECO:0000256" key="13">
    <source>
        <dbReference type="PIRNR" id="PIRNR017288"/>
    </source>
</evidence>
<dbReference type="GO" id="GO:0005777">
    <property type="term" value="C:peroxisome"/>
    <property type="evidence" value="ECO:0007669"/>
    <property type="project" value="TreeGrafter"/>
</dbReference>
<evidence type="ECO:0000256" key="2">
    <source>
        <dbReference type="ARBA" id="ARBA00006495"/>
    </source>
</evidence>
<dbReference type="SUPFAM" id="SSF54211">
    <property type="entry name" value="Ribosomal protein S5 domain 2-like"/>
    <property type="match status" value="1"/>
</dbReference>
<dbReference type="InterPro" id="IPR016005">
    <property type="entry name" value="Erg8"/>
</dbReference>
<keyword evidence="8" id="KW-0067">ATP-binding</keyword>
<dbReference type="InterPro" id="IPR036554">
    <property type="entry name" value="GHMP_kinase_C_sf"/>
</dbReference>
<evidence type="ECO:0000259" key="15">
    <source>
        <dbReference type="Pfam" id="PF08544"/>
    </source>
</evidence>
<evidence type="ECO:0000256" key="4">
    <source>
        <dbReference type="ARBA" id="ARBA00022516"/>
    </source>
</evidence>